<reference evidence="2 3" key="1">
    <citation type="submission" date="2016-05" db="EMBL/GenBank/DDBJ databases">
        <title>Genomic and physiological characterization of Planctopirus sp. isolated from fresh water lake.</title>
        <authorList>
            <person name="Subhash Y."/>
            <person name="Ramana C."/>
        </authorList>
    </citation>
    <scope>NUCLEOTIDE SEQUENCE [LARGE SCALE GENOMIC DNA]</scope>
    <source>
        <strain evidence="2 3">JC280</strain>
    </source>
</reference>
<feature type="region of interest" description="Disordered" evidence="1">
    <location>
        <begin position="60"/>
        <end position="79"/>
    </location>
</feature>
<evidence type="ECO:0000313" key="3">
    <source>
        <dbReference type="Proteomes" id="UP000094828"/>
    </source>
</evidence>
<evidence type="ECO:0000313" key="2">
    <source>
        <dbReference type="EMBL" id="ODA29480.1"/>
    </source>
</evidence>
<comment type="caution">
    <text evidence="2">The sequence shown here is derived from an EMBL/GenBank/DDBJ whole genome shotgun (WGS) entry which is preliminary data.</text>
</comment>
<gene>
    <name evidence="2" type="ORF">A6X21_08495</name>
</gene>
<name>A0A1C3E8B5_9PLAN</name>
<protein>
    <submittedName>
        <fullName evidence="2">Uncharacterized protein</fullName>
    </submittedName>
</protein>
<dbReference type="AlphaFoldDB" id="A0A1C3E8B5"/>
<sequence>MTTRIVETPNPATTSASFPLVPLLKPASGNLTLTANVNRDPGDDSPVTAQLLNGATVLGSTNLTTPAGPGSVSFPTKIPGRMDIRSCR</sequence>
<dbReference type="Proteomes" id="UP000094828">
    <property type="component" value="Unassembled WGS sequence"/>
</dbReference>
<dbReference type="EMBL" id="LYDR01000128">
    <property type="protein sequence ID" value="ODA29480.1"/>
    <property type="molecule type" value="Genomic_DNA"/>
</dbReference>
<evidence type="ECO:0000256" key="1">
    <source>
        <dbReference type="SAM" id="MobiDB-lite"/>
    </source>
</evidence>
<proteinExistence type="predicted"/>
<keyword evidence="3" id="KW-1185">Reference proteome</keyword>
<organism evidence="2 3">
    <name type="scientific">Planctopirus hydrillae</name>
    <dbReference type="NCBI Taxonomy" id="1841610"/>
    <lineage>
        <taxon>Bacteria</taxon>
        <taxon>Pseudomonadati</taxon>
        <taxon>Planctomycetota</taxon>
        <taxon>Planctomycetia</taxon>
        <taxon>Planctomycetales</taxon>
        <taxon>Planctomycetaceae</taxon>
        <taxon>Planctopirus</taxon>
    </lineage>
</organism>
<accession>A0A1C3E8B5</accession>